<dbReference type="SUPFAM" id="SSF52540">
    <property type="entry name" value="P-loop containing nucleoside triphosphate hydrolases"/>
    <property type="match status" value="1"/>
</dbReference>
<reference evidence="2 3" key="1">
    <citation type="submission" date="2016-05" db="EMBL/GenBank/DDBJ databases">
        <title>Single-cell genome of chain-forming Candidatus Thiomargarita nelsonii and comparison to other large sulfur-oxidizing bacteria.</title>
        <authorList>
            <person name="Winkel M."/>
            <person name="Salman V."/>
            <person name="Woyke T."/>
            <person name="Schulz-Vogt H."/>
            <person name="Richter M."/>
            <person name="Flood B."/>
            <person name="Bailey J."/>
            <person name="Amann R."/>
            <person name="Mussmann M."/>
        </authorList>
    </citation>
    <scope>NUCLEOTIDE SEQUENCE [LARGE SCALE GENOMIC DNA]</scope>
    <source>
        <strain evidence="2 3">THI036</strain>
    </source>
</reference>
<protein>
    <submittedName>
        <fullName evidence="2">SMC domain protein</fullName>
    </submittedName>
</protein>
<dbReference type="PANTHER" id="PTHR40396:SF1">
    <property type="entry name" value="ATPASE AAA-TYPE CORE DOMAIN-CONTAINING PROTEIN"/>
    <property type="match status" value="1"/>
</dbReference>
<dbReference type="InterPro" id="IPR003959">
    <property type="entry name" value="ATPase_AAA_core"/>
</dbReference>
<gene>
    <name evidence="2" type="ORF">THIOM_003995</name>
</gene>
<dbReference type="Gene3D" id="3.40.50.300">
    <property type="entry name" value="P-loop containing nucleotide triphosphate hydrolases"/>
    <property type="match status" value="1"/>
</dbReference>
<proteinExistence type="predicted"/>
<keyword evidence="3" id="KW-1185">Reference proteome</keyword>
<dbReference type="AlphaFoldDB" id="A0A176RX59"/>
<organism evidence="2 3">
    <name type="scientific">Candidatus Thiomargarita nelsonii</name>
    <dbReference type="NCBI Taxonomy" id="1003181"/>
    <lineage>
        <taxon>Bacteria</taxon>
        <taxon>Pseudomonadati</taxon>
        <taxon>Pseudomonadota</taxon>
        <taxon>Gammaproteobacteria</taxon>
        <taxon>Thiotrichales</taxon>
        <taxon>Thiotrichaceae</taxon>
        <taxon>Thiomargarita</taxon>
    </lineage>
</organism>
<name>A0A176RX59_9GAMM</name>
<dbReference type="GO" id="GO:0005524">
    <property type="term" value="F:ATP binding"/>
    <property type="evidence" value="ECO:0007669"/>
    <property type="project" value="InterPro"/>
</dbReference>
<dbReference type="Pfam" id="PF13304">
    <property type="entry name" value="AAA_21"/>
    <property type="match status" value="1"/>
</dbReference>
<accession>A0A176RX59</accession>
<dbReference type="GO" id="GO:0016887">
    <property type="term" value="F:ATP hydrolysis activity"/>
    <property type="evidence" value="ECO:0007669"/>
    <property type="project" value="InterPro"/>
</dbReference>
<sequence length="321" mass="36413">MSHSNCTDAELRFEMLDGTQVWWTFRWRITDNINQGESLKYQNNNQTVEVFTYSSKHKTNRIKVGHEVIDGLRLSGSILSILDTNIISDEKSRIIAQAVREWGEGIFSLELMNPAAMRRGVTGIPLHFGHQGEWLGHFLASLSNVQKERIVTRLNQFYPSLKALHTTQKRAGWVDLQIGENFPNAGQIHADHISDGYLRLIALASLPELSDEINLILLDEIEDGIDPHILPDLIDNISQEQNAQLIITSHSPVLVNRFEPVAVRFMARTTTGAAISVGFNEIKEMQPDLEYQGVGEIWLHTSSNIIEKWVRETVSHRQDKS</sequence>
<comment type="caution">
    <text evidence="2">The sequence shown here is derived from an EMBL/GenBank/DDBJ whole genome shotgun (WGS) entry which is preliminary data.</text>
</comment>
<evidence type="ECO:0000313" key="3">
    <source>
        <dbReference type="Proteomes" id="UP000076962"/>
    </source>
</evidence>
<dbReference type="InterPro" id="IPR027417">
    <property type="entry name" value="P-loop_NTPase"/>
</dbReference>
<dbReference type="CDD" id="cd00267">
    <property type="entry name" value="ABC_ATPase"/>
    <property type="match status" value="1"/>
</dbReference>
<dbReference type="PANTHER" id="PTHR40396">
    <property type="entry name" value="ATPASE-LIKE PROTEIN"/>
    <property type="match status" value="1"/>
</dbReference>
<feature type="domain" description="ATPase AAA-type core" evidence="1">
    <location>
        <begin position="158"/>
        <end position="256"/>
    </location>
</feature>
<evidence type="ECO:0000259" key="1">
    <source>
        <dbReference type="Pfam" id="PF13304"/>
    </source>
</evidence>
<evidence type="ECO:0000313" key="2">
    <source>
        <dbReference type="EMBL" id="OAD20309.1"/>
    </source>
</evidence>
<dbReference type="Proteomes" id="UP000076962">
    <property type="component" value="Unassembled WGS sequence"/>
</dbReference>
<dbReference type="EMBL" id="LUTY01002478">
    <property type="protein sequence ID" value="OAD20309.1"/>
    <property type="molecule type" value="Genomic_DNA"/>
</dbReference>